<name>F5YQI4_TREPZ</name>
<accession>F5YQI4</accession>
<dbReference type="AlphaFoldDB" id="F5YQI4"/>
<sequence>MAKAIEKKVETLYKKYLILTDENKKKILDMSRILVRTQNKIVPSVKDKESDKGKK</sequence>
<dbReference type="EMBL" id="CP001843">
    <property type="protein sequence ID" value="AEF86580.1"/>
    <property type="molecule type" value="Genomic_DNA"/>
</dbReference>
<dbReference type="RefSeq" id="WP_015707477.1">
    <property type="nucleotide sequence ID" value="NC_015578.1"/>
</dbReference>
<evidence type="ECO:0000313" key="2">
    <source>
        <dbReference type="Proteomes" id="UP000009223"/>
    </source>
</evidence>
<dbReference type="HOGENOM" id="CLU_3031142_0_0_12"/>
<dbReference type="KEGG" id="tpi:TREPR_2752"/>
<keyword evidence="2" id="KW-1185">Reference proteome</keyword>
<organism evidence="1 2">
    <name type="scientific">Treponema primitia (strain ATCC BAA-887 / DSM 12427 / ZAS-2)</name>
    <dbReference type="NCBI Taxonomy" id="545694"/>
    <lineage>
        <taxon>Bacteria</taxon>
        <taxon>Pseudomonadati</taxon>
        <taxon>Spirochaetota</taxon>
        <taxon>Spirochaetia</taxon>
        <taxon>Spirochaetales</taxon>
        <taxon>Treponemataceae</taxon>
        <taxon>Treponema</taxon>
    </lineage>
</organism>
<reference evidence="1 2" key="2">
    <citation type="journal article" date="2011" name="ISME J.">
        <title>RNA-seq reveals cooperative metabolic interactions between two termite-gut spirochete species in co-culture.</title>
        <authorList>
            <person name="Rosenthal A.Z."/>
            <person name="Matson E.G."/>
            <person name="Eldar A."/>
            <person name="Leadbetter J.R."/>
        </authorList>
    </citation>
    <scope>NUCLEOTIDE SEQUENCE [LARGE SCALE GENOMIC DNA]</scope>
    <source>
        <strain evidence="2">ATCC BAA-887 / DSM 12427 / ZAS-2</strain>
    </source>
</reference>
<evidence type="ECO:0000313" key="1">
    <source>
        <dbReference type="EMBL" id="AEF86580.1"/>
    </source>
</evidence>
<gene>
    <name evidence="1" type="ordered locus">TREPR_2752</name>
</gene>
<proteinExistence type="predicted"/>
<reference evidence="2" key="1">
    <citation type="submission" date="2009-12" db="EMBL/GenBank/DDBJ databases">
        <title>Complete sequence of Treponema primitia strain ZAS-2.</title>
        <authorList>
            <person name="Tetu S.G."/>
            <person name="Matson E."/>
            <person name="Ren Q."/>
            <person name="Seshadri R."/>
            <person name="Elbourne L."/>
            <person name="Hassan K.A."/>
            <person name="Durkin A."/>
            <person name="Radune D."/>
            <person name="Mohamoud Y."/>
            <person name="Shay R."/>
            <person name="Jin S."/>
            <person name="Zhang X."/>
            <person name="Lucey K."/>
            <person name="Ballor N.R."/>
            <person name="Ottesen E."/>
            <person name="Rosenthal R."/>
            <person name="Allen A."/>
            <person name="Leadbetter J.R."/>
            <person name="Paulsen I.T."/>
        </authorList>
    </citation>
    <scope>NUCLEOTIDE SEQUENCE [LARGE SCALE GENOMIC DNA]</scope>
    <source>
        <strain evidence="2">ATCC BAA-887 / DSM 12427 / ZAS-2</strain>
    </source>
</reference>
<dbReference type="Proteomes" id="UP000009223">
    <property type="component" value="Chromosome"/>
</dbReference>
<protein>
    <submittedName>
        <fullName evidence="1">Uncharacterized protein</fullName>
    </submittedName>
</protein>